<keyword evidence="2" id="KW-0472">Membrane</keyword>
<evidence type="ECO:0000256" key="2">
    <source>
        <dbReference type="SAM" id="Phobius"/>
    </source>
</evidence>
<feature type="transmembrane region" description="Helical" evidence="2">
    <location>
        <begin position="66"/>
        <end position="84"/>
    </location>
</feature>
<accession>A0ABV1CQ08</accession>
<keyword evidence="2" id="KW-0812">Transmembrane</keyword>
<comment type="caution">
    <text evidence="3">The sequence shown here is derived from an EMBL/GenBank/DDBJ whole genome shotgun (WGS) entry which is preliminary data.</text>
</comment>
<organism evidence="3 4">
    <name type="scientific">Blautia acetigignens</name>
    <dbReference type="NCBI Taxonomy" id="2981783"/>
    <lineage>
        <taxon>Bacteria</taxon>
        <taxon>Bacillati</taxon>
        <taxon>Bacillota</taxon>
        <taxon>Clostridia</taxon>
        <taxon>Lachnospirales</taxon>
        <taxon>Lachnospiraceae</taxon>
        <taxon>Blautia</taxon>
    </lineage>
</organism>
<sequence length="133" mass="15261">MDIGNLLKAFIIILGVVLLMKAVLSLAKRKMTEPFCLVWAILSCLMIIAGLLLQPYQLDHYVSKRVLILILLMVLSAVWGLWFISTQVSILMRRNQELAMQLSLLNQDSEKLMKELKEIKEAMNKESLRSDEQ</sequence>
<dbReference type="Proteomes" id="UP001470752">
    <property type="component" value="Unassembled WGS sequence"/>
</dbReference>
<evidence type="ECO:0000313" key="3">
    <source>
        <dbReference type="EMBL" id="MEQ2413587.1"/>
    </source>
</evidence>
<evidence type="ECO:0000256" key="1">
    <source>
        <dbReference type="SAM" id="Coils"/>
    </source>
</evidence>
<feature type="coiled-coil region" evidence="1">
    <location>
        <begin position="95"/>
        <end position="129"/>
    </location>
</feature>
<evidence type="ECO:0008006" key="5">
    <source>
        <dbReference type="Google" id="ProtNLM"/>
    </source>
</evidence>
<keyword evidence="2" id="KW-1133">Transmembrane helix</keyword>
<keyword evidence="1" id="KW-0175">Coiled coil</keyword>
<reference evidence="3 4" key="1">
    <citation type="submission" date="2024-04" db="EMBL/GenBank/DDBJ databases">
        <title>Human intestinal bacterial collection.</title>
        <authorList>
            <person name="Pauvert C."/>
            <person name="Hitch T.C.A."/>
            <person name="Clavel T."/>
        </authorList>
    </citation>
    <scope>NUCLEOTIDE SEQUENCE [LARGE SCALE GENOMIC DNA]</scope>
    <source>
        <strain evidence="3 4">CLA-AA-H161</strain>
    </source>
</reference>
<proteinExistence type="predicted"/>
<feature type="transmembrane region" description="Helical" evidence="2">
    <location>
        <begin position="6"/>
        <end position="24"/>
    </location>
</feature>
<protein>
    <recommendedName>
        <fullName evidence="5">DUF2304 domain-containing protein</fullName>
    </recommendedName>
</protein>
<keyword evidence="4" id="KW-1185">Reference proteome</keyword>
<feature type="transmembrane region" description="Helical" evidence="2">
    <location>
        <begin position="36"/>
        <end position="54"/>
    </location>
</feature>
<gene>
    <name evidence="3" type="ORF">AAAX94_11240</name>
</gene>
<dbReference type="EMBL" id="JBBNFW010000173">
    <property type="protein sequence ID" value="MEQ2413587.1"/>
    <property type="molecule type" value="Genomic_DNA"/>
</dbReference>
<name>A0ABV1CQ08_9FIRM</name>
<evidence type="ECO:0000313" key="4">
    <source>
        <dbReference type="Proteomes" id="UP001470752"/>
    </source>
</evidence>
<dbReference type="RefSeq" id="WP_021926651.1">
    <property type="nucleotide sequence ID" value="NZ_JBBNFW010000173.1"/>
</dbReference>